<feature type="transmembrane region" description="Helical" evidence="3">
    <location>
        <begin position="17"/>
        <end position="37"/>
    </location>
</feature>
<dbReference type="GO" id="GO:0005576">
    <property type="term" value="C:extracellular region"/>
    <property type="evidence" value="ECO:0007669"/>
    <property type="project" value="UniProtKB-SubCell"/>
</dbReference>
<dbReference type="GO" id="GO:0005975">
    <property type="term" value="P:carbohydrate metabolic process"/>
    <property type="evidence" value="ECO:0007669"/>
    <property type="project" value="InterPro"/>
</dbReference>
<dbReference type="GO" id="GO:0016810">
    <property type="term" value="F:hydrolase activity, acting on carbon-nitrogen (but not peptide) bonds"/>
    <property type="evidence" value="ECO:0007669"/>
    <property type="project" value="InterPro"/>
</dbReference>
<dbReference type="PROSITE" id="PS51677">
    <property type="entry name" value="NODB"/>
    <property type="match status" value="1"/>
</dbReference>
<dbReference type="InterPro" id="IPR011330">
    <property type="entry name" value="Glyco_hydro/deAcase_b/a-brl"/>
</dbReference>
<reference evidence="5 6" key="1">
    <citation type="journal article" date="2021" name="Int. J. Syst. Evol. Microbiol.">
        <title>Amazonocrinis nigriterrae gen. nov., sp. nov., Atlanticothrix silvestris gen. nov., sp. nov. and Dendronalium phyllosphericum gen. nov., sp. nov., nostocacean cyanobacteria from Brazilian environments.</title>
        <authorList>
            <person name="Alvarenga D.O."/>
            <person name="Andreote A.P.D."/>
            <person name="Branco L.H.Z."/>
            <person name="Delbaje E."/>
            <person name="Cruz R.B."/>
            <person name="Varani A.M."/>
            <person name="Fiore M.F."/>
        </authorList>
    </citation>
    <scope>NUCLEOTIDE SEQUENCE [LARGE SCALE GENOMIC DNA]</scope>
    <source>
        <strain evidence="5 6">CENA369</strain>
    </source>
</reference>
<comment type="caution">
    <text evidence="5">The sequence shown here is derived from an EMBL/GenBank/DDBJ whole genome shotgun (WGS) entry which is preliminary data.</text>
</comment>
<evidence type="ECO:0000313" key="6">
    <source>
        <dbReference type="Proteomes" id="UP000662314"/>
    </source>
</evidence>
<evidence type="ECO:0000256" key="3">
    <source>
        <dbReference type="SAM" id="Phobius"/>
    </source>
</evidence>
<dbReference type="PANTHER" id="PTHR34216:SF3">
    <property type="entry name" value="POLY-BETA-1,6-N-ACETYL-D-GLUCOSAMINE N-DEACETYLASE"/>
    <property type="match status" value="1"/>
</dbReference>
<organism evidence="5 6">
    <name type="scientific">Dendronalium phyllosphericum CENA369</name>
    <dbReference type="NCBI Taxonomy" id="1725256"/>
    <lineage>
        <taxon>Bacteria</taxon>
        <taxon>Bacillati</taxon>
        <taxon>Cyanobacteriota</taxon>
        <taxon>Cyanophyceae</taxon>
        <taxon>Nostocales</taxon>
        <taxon>Nostocaceae</taxon>
        <taxon>Dendronalium</taxon>
        <taxon>Dendronalium phyllosphericum</taxon>
    </lineage>
</organism>
<dbReference type="Gene3D" id="3.20.20.370">
    <property type="entry name" value="Glycoside hydrolase/deacetylase"/>
    <property type="match status" value="1"/>
</dbReference>
<dbReference type="SUPFAM" id="SSF88713">
    <property type="entry name" value="Glycoside hydrolase/deacetylase"/>
    <property type="match status" value="1"/>
</dbReference>
<name>A0A8J7I2M0_9NOST</name>
<evidence type="ECO:0000256" key="2">
    <source>
        <dbReference type="ARBA" id="ARBA00022729"/>
    </source>
</evidence>
<dbReference type="Pfam" id="PF01522">
    <property type="entry name" value="Polysacc_deac_1"/>
    <property type="match status" value="1"/>
</dbReference>
<dbReference type="EMBL" id="JAECZA010000088">
    <property type="protein sequence ID" value="MBH8574889.1"/>
    <property type="molecule type" value="Genomic_DNA"/>
</dbReference>
<keyword evidence="6" id="KW-1185">Reference proteome</keyword>
<dbReference type="AlphaFoldDB" id="A0A8J7I2M0"/>
<evidence type="ECO:0000313" key="5">
    <source>
        <dbReference type="EMBL" id="MBH8574889.1"/>
    </source>
</evidence>
<dbReference type="CDD" id="cd10918">
    <property type="entry name" value="CE4_NodB_like_5s_6s"/>
    <property type="match status" value="1"/>
</dbReference>
<dbReference type="InterPro" id="IPR002509">
    <property type="entry name" value="NODB_dom"/>
</dbReference>
<gene>
    <name evidence="5" type="ORF">I8752_18045</name>
</gene>
<comment type="subcellular location">
    <subcellularLocation>
        <location evidence="1">Secreted</location>
    </subcellularLocation>
</comment>
<evidence type="ECO:0000256" key="1">
    <source>
        <dbReference type="ARBA" id="ARBA00004613"/>
    </source>
</evidence>
<dbReference type="RefSeq" id="WP_214433692.1">
    <property type="nucleotide sequence ID" value="NZ_CAWPUQ010000326.1"/>
</dbReference>
<dbReference type="PANTHER" id="PTHR34216">
    <property type="match status" value="1"/>
</dbReference>
<keyword evidence="3" id="KW-1133">Transmembrane helix</keyword>
<keyword evidence="3" id="KW-0472">Membrane</keyword>
<evidence type="ECO:0000259" key="4">
    <source>
        <dbReference type="PROSITE" id="PS51677"/>
    </source>
</evidence>
<proteinExistence type="predicted"/>
<sequence length="302" mass="35527">MTENHEQNFVNYSKPKGFYLSLVLGFVMFFSIINFQYTTPIIPILGFHGILDTKSNLSNYYVGDMQYSKQDMEKLLEQLIINNYWFLTTQDLYNFFLTRSQKIPYEYQKKKPVMISFDDGYKTVYTNLLPVLDKLEKKYTKKIKVVLFINPGTLALKGSRNSTHLGCQELREGLKKGFYDIQSHGLNHKDLTQLNRRELIKEILQSRTELRKCTQDLDPDQKVASHFAYPYGAYNKQVESYVSKYYLSSYLYNDELLNYGCFKNYYEIPRLMVNRQKSAKQLLEIAETLSTVSKQKLSQNKC</sequence>
<protein>
    <submittedName>
        <fullName evidence="5">Polysaccharide deacetylase family protein</fullName>
    </submittedName>
</protein>
<keyword evidence="2" id="KW-0732">Signal</keyword>
<keyword evidence="3" id="KW-0812">Transmembrane</keyword>
<feature type="domain" description="NodB homology" evidence="4">
    <location>
        <begin position="111"/>
        <end position="302"/>
    </location>
</feature>
<dbReference type="InterPro" id="IPR051398">
    <property type="entry name" value="Polysacch_Deacetylase"/>
</dbReference>
<dbReference type="Proteomes" id="UP000662314">
    <property type="component" value="Unassembled WGS sequence"/>
</dbReference>
<accession>A0A8J7I2M0</accession>